<evidence type="ECO:0000256" key="1">
    <source>
        <dbReference type="SAM" id="MobiDB-lite"/>
    </source>
</evidence>
<feature type="region of interest" description="Disordered" evidence="1">
    <location>
        <begin position="68"/>
        <end position="105"/>
    </location>
</feature>
<dbReference type="RefSeq" id="WP_106457678.1">
    <property type="nucleotide sequence ID" value="NZ_PXOH01000016.1"/>
</dbReference>
<dbReference type="OrthoDB" id="495409at2"/>
<accession>A0A2T1LVZ0</accession>
<dbReference type="EMBL" id="PXOH01000016">
    <property type="protein sequence ID" value="PSF36031.1"/>
    <property type="molecule type" value="Genomic_DNA"/>
</dbReference>
<proteinExistence type="predicted"/>
<comment type="caution">
    <text evidence="2">The sequence shown here is derived from an EMBL/GenBank/DDBJ whole genome shotgun (WGS) entry which is preliminary data.</text>
</comment>
<dbReference type="NCBIfam" id="NF047773">
    <property type="entry name" value="phas_rel_Lepto"/>
    <property type="match status" value="1"/>
</dbReference>
<gene>
    <name evidence="2" type="ORF">C7H19_14915</name>
</gene>
<dbReference type="AlphaFoldDB" id="A0A2T1LVZ0"/>
<protein>
    <recommendedName>
        <fullName evidence="4">Phasin family protein</fullName>
    </recommendedName>
</protein>
<evidence type="ECO:0000313" key="2">
    <source>
        <dbReference type="EMBL" id="PSF36031.1"/>
    </source>
</evidence>
<reference evidence="2 3" key="2">
    <citation type="submission" date="2018-03" db="EMBL/GenBank/DDBJ databases">
        <authorList>
            <person name="Keele B.F."/>
        </authorList>
    </citation>
    <scope>NUCLEOTIDE SEQUENCE [LARGE SCALE GENOMIC DNA]</scope>
    <source>
        <strain evidence="2 3">CCALA 016</strain>
    </source>
</reference>
<keyword evidence="3" id="KW-1185">Reference proteome</keyword>
<evidence type="ECO:0008006" key="4">
    <source>
        <dbReference type="Google" id="ProtNLM"/>
    </source>
</evidence>
<reference evidence="2 3" key="1">
    <citation type="submission" date="2018-03" db="EMBL/GenBank/DDBJ databases">
        <title>The ancient ancestry and fast evolution of plastids.</title>
        <authorList>
            <person name="Moore K.R."/>
            <person name="Magnabosco C."/>
            <person name="Momper L."/>
            <person name="Gold D.A."/>
            <person name="Bosak T."/>
            <person name="Fournier G.P."/>
        </authorList>
    </citation>
    <scope>NUCLEOTIDE SEQUENCE [LARGE SCALE GENOMIC DNA]</scope>
    <source>
        <strain evidence="2 3">CCALA 016</strain>
    </source>
</reference>
<name>A0A2T1LVZ0_9CHRO</name>
<sequence length="122" mass="13671">MAGLGDWVQKAVYLGVGIASYGMEKAGVTLQELKTQAQKIADEMVARGEMTAEEARRYVDDIVQQAQQQVNASPETNQNKEPRPIEIILEDEEPTPTATDDVDKLRKQVESLQDELRNLKKE</sequence>
<evidence type="ECO:0000313" key="3">
    <source>
        <dbReference type="Proteomes" id="UP000239001"/>
    </source>
</evidence>
<dbReference type="Proteomes" id="UP000239001">
    <property type="component" value="Unassembled WGS sequence"/>
</dbReference>
<organism evidence="2 3">
    <name type="scientific">Aphanothece hegewaldii CCALA 016</name>
    <dbReference type="NCBI Taxonomy" id="2107694"/>
    <lineage>
        <taxon>Bacteria</taxon>
        <taxon>Bacillati</taxon>
        <taxon>Cyanobacteriota</taxon>
        <taxon>Cyanophyceae</taxon>
        <taxon>Oscillatoriophycideae</taxon>
        <taxon>Chroococcales</taxon>
        <taxon>Aphanothecaceae</taxon>
        <taxon>Aphanothece</taxon>
    </lineage>
</organism>